<dbReference type="PROSITE" id="PS51084">
    <property type="entry name" value="HIT_2"/>
    <property type="match status" value="1"/>
</dbReference>
<sequence>MERDCVLCSETGGELVWQNDLCRIILADEAGYPGFCRVILSRHVAEMTDLPPADRQRLMAVVFAVETALRTVLSPDKINIASLGNVVTHLHWHIIPRWRDDATFPAPIWAAPVRPGAQHALTVDTLAQLRHVLQHIEPEAVQRLP</sequence>
<dbReference type="Pfam" id="PF01230">
    <property type="entry name" value="HIT"/>
    <property type="match status" value="1"/>
</dbReference>
<evidence type="ECO:0000259" key="2">
    <source>
        <dbReference type="PROSITE" id="PS51084"/>
    </source>
</evidence>
<dbReference type="Gene3D" id="3.30.428.10">
    <property type="entry name" value="HIT-like"/>
    <property type="match status" value="1"/>
</dbReference>
<evidence type="ECO:0000313" key="3">
    <source>
        <dbReference type="EMBL" id="MBM3117901.1"/>
    </source>
</evidence>
<comment type="caution">
    <text evidence="3">The sequence shown here is derived from an EMBL/GenBank/DDBJ whole genome shotgun (WGS) entry which is preliminary data.</text>
</comment>
<dbReference type="RefSeq" id="WP_203540082.1">
    <property type="nucleotide sequence ID" value="NZ_JAESND010000017.1"/>
</dbReference>
<name>A0ABS2BQI6_9NEIS</name>
<evidence type="ECO:0000313" key="4">
    <source>
        <dbReference type="Proteomes" id="UP000809431"/>
    </source>
</evidence>
<feature type="domain" description="HIT" evidence="2">
    <location>
        <begin position="2"/>
        <end position="104"/>
    </location>
</feature>
<dbReference type="PANTHER" id="PTHR42997">
    <property type="entry name" value="HIT FAMILY HYDROLASE"/>
    <property type="match status" value="1"/>
</dbReference>
<organism evidence="3 4">
    <name type="scientific">Jeongeupia naejangsanensis</name>
    <dbReference type="NCBI Taxonomy" id="613195"/>
    <lineage>
        <taxon>Bacteria</taxon>
        <taxon>Pseudomonadati</taxon>
        <taxon>Pseudomonadota</taxon>
        <taxon>Betaproteobacteria</taxon>
        <taxon>Neisseriales</taxon>
        <taxon>Chitinibacteraceae</taxon>
        <taxon>Jeongeupia</taxon>
    </lineage>
</organism>
<keyword evidence="4" id="KW-1185">Reference proteome</keyword>
<evidence type="ECO:0000256" key="1">
    <source>
        <dbReference type="PROSITE-ProRule" id="PRU00464"/>
    </source>
</evidence>
<proteinExistence type="predicted"/>
<dbReference type="PANTHER" id="PTHR42997:SF1">
    <property type="entry name" value="AP-4-A PHOSPHORYLASE"/>
    <property type="match status" value="1"/>
</dbReference>
<protein>
    <submittedName>
        <fullName evidence="3">HIT family protein</fullName>
    </submittedName>
</protein>
<accession>A0ABS2BQI6</accession>
<dbReference type="InterPro" id="IPR052908">
    <property type="entry name" value="AP-4-A_phosphorylase"/>
</dbReference>
<dbReference type="EMBL" id="JAESND010000017">
    <property type="protein sequence ID" value="MBM3117901.1"/>
    <property type="molecule type" value="Genomic_DNA"/>
</dbReference>
<dbReference type="PIRSF" id="PIRSF000714">
    <property type="entry name" value="HIT"/>
    <property type="match status" value="1"/>
</dbReference>
<dbReference type="SUPFAM" id="SSF54197">
    <property type="entry name" value="HIT-like"/>
    <property type="match status" value="1"/>
</dbReference>
<dbReference type="Proteomes" id="UP000809431">
    <property type="component" value="Unassembled WGS sequence"/>
</dbReference>
<feature type="short sequence motif" description="Histidine triad motif" evidence="1">
    <location>
        <begin position="89"/>
        <end position="93"/>
    </location>
</feature>
<gene>
    <name evidence="3" type="ORF">JMJ54_18860</name>
</gene>
<dbReference type="InterPro" id="IPR011146">
    <property type="entry name" value="HIT-like"/>
</dbReference>
<dbReference type="InterPro" id="IPR026026">
    <property type="entry name" value="HIT_Hint"/>
</dbReference>
<reference evidence="3 4" key="1">
    <citation type="submission" date="2021-01" db="EMBL/GenBank/DDBJ databases">
        <title>Draft Genome Sequence and Polyhydroxyalkanoate Biosynthetic Potential of Jeongeupia naejangsanensis Type Strain DSM 24253.</title>
        <authorList>
            <person name="Turrini P."/>
            <person name="Artuso I."/>
            <person name="Lugli G.A."/>
            <person name="Frangipani E."/>
            <person name="Ventura M."/>
            <person name="Visca P."/>
        </authorList>
    </citation>
    <scope>NUCLEOTIDE SEQUENCE [LARGE SCALE GENOMIC DNA]</scope>
    <source>
        <strain evidence="3 4">DSM 24253</strain>
    </source>
</reference>
<dbReference type="InterPro" id="IPR036265">
    <property type="entry name" value="HIT-like_sf"/>
</dbReference>